<dbReference type="STRING" id="1075417.SAMN05421823_11957"/>
<name>A0A1G9V9F8_9BACT</name>
<proteinExistence type="predicted"/>
<protein>
    <submittedName>
        <fullName evidence="3">Uncharacterized protein</fullName>
    </submittedName>
</protein>
<evidence type="ECO:0000313" key="3">
    <source>
        <dbReference type="EMBL" id="SDM68717.1"/>
    </source>
</evidence>
<dbReference type="EMBL" id="FNFO01000019">
    <property type="protein sequence ID" value="SDM68717.1"/>
    <property type="molecule type" value="Genomic_DNA"/>
</dbReference>
<evidence type="ECO:0000256" key="2">
    <source>
        <dbReference type="SAM" id="Phobius"/>
    </source>
</evidence>
<evidence type="ECO:0000256" key="1">
    <source>
        <dbReference type="SAM" id="MobiDB-lite"/>
    </source>
</evidence>
<keyword evidence="2" id="KW-1133">Transmembrane helix</keyword>
<feature type="compositionally biased region" description="Low complexity" evidence="1">
    <location>
        <begin position="41"/>
        <end position="84"/>
    </location>
</feature>
<reference evidence="3 4" key="1">
    <citation type="submission" date="2016-10" db="EMBL/GenBank/DDBJ databases">
        <authorList>
            <person name="de Groot N.N."/>
        </authorList>
    </citation>
    <scope>NUCLEOTIDE SEQUENCE [LARGE SCALE GENOMIC DNA]</scope>
    <source>
        <strain evidence="3 4">DSM 25186</strain>
    </source>
</reference>
<evidence type="ECO:0000313" key="4">
    <source>
        <dbReference type="Proteomes" id="UP000198510"/>
    </source>
</evidence>
<feature type="compositionally biased region" description="Low complexity" evidence="1">
    <location>
        <begin position="112"/>
        <end position="122"/>
    </location>
</feature>
<dbReference type="RefSeq" id="WP_089688629.1">
    <property type="nucleotide sequence ID" value="NZ_FNFO01000019.1"/>
</dbReference>
<accession>A0A1G9V9F8</accession>
<dbReference type="AlphaFoldDB" id="A0A1G9V9F8"/>
<feature type="transmembrane region" description="Helical" evidence="2">
    <location>
        <begin position="128"/>
        <end position="149"/>
    </location>
</feature>
<feature type="region of interest" description="Disordered" evidence="1">
    <location>
        <begin position="99"/>
        <end position="122"/>
    </location>
</feature>
<dbReference type="Proteomes" id="UP000198510">
    <property type="component" value="Unassembled WGS sequence"/>
</dbReference>
<keyword evidence="2" id="KW-0472">Membrane</keyword>
<organism evidence="3 4">
    <name type="scientific">Catalinimonas alkaloidigena</name>
    <dbReference type="NCBI Taxonomy" id="1075417"/>
    <lineage>
        <taxon>Bacteria</taxon>
        <taxon>Pseudomonadati</taxon>
        <taxon>Bacteroidota</taxon>
        <taxon>Cytophagia</taxon>
        <taxon>Cytophagales</taxon>
        <taxon>Catalimonadaceae</taxon>
        <taxon>Catalinimonas</taxon>
    </lineage>
</organism>
<keyword evidence="2" id="KW-0812">Transmembrane</keyword>
<gene>
    <name evidence="3" type="ORF">SAMN05421823_11957</name>
</gene>
<feature type="region of interest" description="Disordered" evidence="1">
    <location>
        <begin position="27"/>
        <end position="84"/>
    </location>
</feature>
<keyword evidence="4" id="KW-1185">Reference proteome</keyword>
<sequence>MFQTLIISADELDSHLNYEGASRAISRSVAGTTTTPPPTTTQPTISRSSVLPTRTVTRTTATATRSIAAPEAAPASAPAAPAAPAAAGRLIDPTLLGGGGGWGVSDTSEETPAAPAAPAPDATSGPDYLKWGLIGGGVLVVMVFLLIALKIFKSK</sequence>